<keyword evidence="4" id="KW-1185">Reference proteome</keyword>
<dbReference type="AlphaFoldDB" id="A0AA39MEM2"/>
<feature type="region of interest" description="Disordered" evidence="1">
    <location>
        <begin position="258"/>
        <end position="325"/>
    </location>
</feature>
<reference evidence="3" key="1">
    <citation type="submission" date="2023-06" db="EMBL/GenBank/DDBJ databases">
        <authorList>
            <consortium name="Lawrence Berkeley National Laboratory"/>
            <person name="Ahrendt S."/>
            <person name="Sahu N."/>
            <person name="Indic B."/>
            <person name="Wong-Bajracharya J."/>
            <person name="Merenyi Z."/>
            <person name="Ke H.-M."/>
            <person name="Monk M."/>
            <person name="Kocsube S."/>
            <person name="Drula E."/>
            <person name="Lipzen A."/>
            <person name="Balint B."/>
            <person name="Henrissat B."/>
            <person name="Andreopoulos B."/>
            <person name="Martin F.M."/>
            <person name="Harder C.B."/>
            <person name="Rigling D."/>
            <person name="Ford K.L."/>
            <person name="Foster G.D."/>
            <person name="Pangilinan J."/>
            <person name="Papanicolaou A."/>
            <person name="Barry K."/>
            <person name="LaButti K."/>
            <person name="Viragh M."/>
            <person name="Koriabine M."/>
            <person name="Yan M."/>
            <person name="Riley R."/>
            <person name="Champramary S."/>
            <person name="Plett K.L."/>
            <person name="Tsai I.J."/>
            <person name="Slot J."/>
            <person name="Sipos G."/>
            <person name="Plett J."/>
            <person name="Nagy L.G."/>
            <person name="Grigoriev I.V."/>
        </authorList>
    </citation>
    <scope>NUCLEOTIDE SEQUENCE</scope>
    <source>
        <strain evidence="3">FPL87.14</strain>
    </source>
</reference>
<dbReference type="EMBL" id="JAUEPT010000114">
    <property type="protein sequence ID" value="KAK0431462.1"/>
    <property type="molecule type" value="Genomic_DNA"/>
</dbReference>
<dbReference type="Proteomes" id="UP001175226">
    <property type="component" value="Unassembled WGS sequence"/>
</dbReference>
<evidence type="ECO:0000256" key="1">
    <source>
        <dbReference type="SAM" id="MobiDB-lite"/>
    </source>
</evidence>
<gene>
    <name evidence="3" type="ORF">EV421DRAFT_1743133</name>
</gene>
<name>A0AA39MEM2_9AGAR</name>
<evidence type="ECO:0000256" key="2">
    <source>
        <dbReference type="SAM" id="SignalP"/>
    </source>
</evidence>
<feature type="signal peptide" evidence="2">
    <location>
        <begin position="1"/>
        <end position="22"/>
    </location>
</feature>
<sequence>MRRTSLLLLLVLGTHFRQQYLASTELFLSIVVKLKEWTVKYWRGNRPSPNSPHTPGGYSPVQESHLIDALWHNRSERRQIRSKRGGRCHHSCKSMAEVAEKQPLVLHWNGGLTLNGLVGINNYFFRRVLKMCKECPIDCVTSLVMSHARTLLIAYRHWDLFLQEEDCPPTEDIEDINRFIDQKVWERLRGILQTEIQSLMQRISEDAGIAGSHHWVLDVSMHQDGWYPWSCDDPEGEKQVGPEFDTEKLAQWNRLKVKKEEEKKQADEVTWPKPRMLSHHTGKRRALDDIPAEPSAVRPGSSNKDTALPAKRSRRKLMDDTDPDL</sequence>
<proteinExistence type="predicted"/>
<feature type="compositionally biased region" description="Basic and acidic residues" evidence="1">
    <location>
        <begin position="258"/>
        <end position="267"/>
    </location>
</feature>
<evidence type="ECO:0000313" key="3">
    <source>
        <dbReference type="EMBL" id="KAK0431462.1"/>
    </source>
</evidence>
<accession>A0AA39MEM2</accession>
<feature type="chain" id="PRO_5041389375" evidence="2">
    <location>
        <begin position="23"/>
        <end position="325"/>
    </location>
</feature>
<keyword evidence="2" id="KW-0732">Signal</keyword>
<organism evidence="3 4">
    <name type="scientific">Armillaria borealis</name>
    <dbReference type="NCBI Taxonomy" id="47425"/>
    <lineage>
        <taxon>Eukaryota</taxon>
        <taxon>Fungi</taxon>
        <taxon>Dikarya</taxon>
        <taxon>Basidiomycota</taxon>
        <taxon>Agaricomycotina</taxon>
        <taxon>Agaricomycetes</taxon>
        <taxon>Agaricomycetidae</taxon>
        <taxon>Agaricales</taxon>
        <taxon>Marasmiineae</taxon>
        <taxon>Physalacriaceae</taxon>
        <taxon>Armillaria</taxon>
    </lineage>
</organism>
<evidence type="ECO:0000313" key="4">
    <source>
        <dbReference type="Proteomes" id="UP001175226"/>
    </source>
</evidence>
<protein>
    <submittedName>
        <fullName evidence="3">Uncharacterized protein</fullName>
    </submittedName>
</protein>
<comment type="caution">
    <text evidence="3">The sequence shown here is derived from an EMBL/GenBank/DDBJ whole genome shotgun (WGS) entry which is preliminary data.</text>
</comment>